<evidence type="ECO:0000313" key="4">
    <source>
        <dbReference type="Proteomes" id="UP000722791"/>
    </source>
</evidence>
<evidence type="ECO:0000313" key="5">
    <source>
        <dbReference type="Proteomes" id="UP000747110"/>
    </source>
</evidence>
<dbReference type="EMBL" id="BNCQ01000049">
    <property type="protein sequence ID" value="GIM13449.1"/>
    <property type="molecule type" value="Genomic_DNA"/>
</dbReference>
<comment type="caution">
    <text evidence="3">The sequence shown here is derived from an EMBL/GenBank/DDBJ whole genome shotgun (WGS) entry which is preliminary data.</text>
</comment>
<dbReference type="Proteomes" id="UP000722791">
    <property type="component" value="Unassembled WGS sequence"/>
</dbReference>
<feature type="compositionally biased region" description="Polar residues" evidence="1">
    <location>
        <begin position="339"/>
        <end position="353"/>
    </location>
</feature>
<feature type="compositionally biased region" description="Low complexity" evidence="1">
    <location>
        <begin position="379"/>
        <end position="406"/>
    </location>
</feature>
<dbReference type="OrthoDB" id="552191at2759"/>
<name>A0A8J4GTV4_9CHLO</name>
<feature type="region of interest" description="Disordered" evidence="1">
    <location>
        <begin position="336"/>
        <end position="434"/>
    </location>
</feature>
<evidence type="ECO:0000313" key="2">
    <source>
        <dbReference type="EMBL" id="GIL89807.1"/>
    </source>
</evidence>
<dbReference type="Gene3D" id="1.10.10.60">
    <property type="entry name" value="Homeodomain-like"/>
    <property type="match status" value="1"/>
</dbReference>
<feature type="compositionally biased region" description="Basic and acidic residues" evidence="1">
    <location>
        <begin position="51"/>
        <end position="61"/>
    </location>
</feature>
<feature type="compositionally biased region" description="Acidic residues" evidence="1">
    <location>
        <begin position="920"/>
        <end position="942"/>
    </location>
</feature>
<feature type="region of interest" description="Disordered" evidence="1">
    <location>
        <begin position="555"/>
        <end position="663"/>
    </location>
</feature>
<dbReference type="Proteomes" id="UP000747110">
    <property type="component" value="Unassembled WGS sequence"/>
</dbReference>
<proteinExistence type="predicted"/>
<dbReference type="InterPro" id="IPR009057">
    <property type="entry name" value="Homeodomain-like_sf"/>
</dbReference>
<feature type="region of interest" description="Disordered" evidence="1">
    <location>
        <begin position="1"/>
        <end position="61"/>
    </location>
</feature>
<evidence type="ECO:0000256" key="1">
    <source>
        <dbReference type="SAM" id="MobiDB-lite"/>
    </source>
</evidence>
<feature type="region of interest" description="Disordered" evidence="1">
    <location>
        <begin position="836"/>
        <end position="856"/>
    </location>
</feature>
<feature type="compositionally biased region" description="Basic and acidic residues" evidence="1">
    <location>
        <begin position="27"/>
        <end position="36"/>
    </location>
</feature>
<feature type="compositionally biased region" description="Polar residues" evidence="1">
    <location>
        <begin position="593"/>
        <end position="605"/>
    </location>
</feature>
<evidence type="ECO:0008006" key="6">
    <source>
        <dbReference type="Google" id="ProtNLM"/>
    </source>
</evidence>
<sequence>MDICPGPAAGATSDTLSYRSSGRLRSRPREFWRNEARPNATASQALDFPDPEARDRRGEYSTHFEPLGVKSRLSRLDRVANASEKVMKRQADLGARAGSLRETYIPLGAATSMPTRRGALAGTAHGCRAQPAAQLQQLVTSEGSHKRPLLAQKQQSGSLPGTWPGEFQVEDAAAAMFMRSDKAMPRAARAATAADQVVTNKQPPAVRPACTHVGNLYGKRMHRKGDYRAMSDVPAVADPLPTTTAAKAAGVVMADVQPAMTREKAEEVQAAGPPAAKSRVRRVRLDPVLRSAIMVRDVAEAVRQVVGHGSDGIWDRSSRRAAADNGAHLVKEQVKQRCTAGSTPRTQNASWIASQDHVRPGASNGHKLATNARAKGKSARGPAAAAATKQRTQQQQQAPAPSLPAAVEPEQDTEEEEASRPRKRSRKSVVQDIRNADSLARATAGMGCESERVPERTPPARVCAQPIAATATEEWLQQDAKEGAATEKVAAVRSQQNRGRPKGASPTGIGIAAQPTSQREANIAPQLAAPGETAGTIQDAGPGKAVGQAEALGNAPSQIHEPGEGHRQSPMTSEDGEMLWQTSGKVTREKQSTHGISQQPDTAQATEAADRSGDGIPQETGRTAEDRARDVAAVPSQHTRHTPPTAGVDASYEADGGPSCRHAQPHAVMHAQHELQPKCGPSVPGLAPASSLLSKVKSIRRALHLVDELKKQPVKWQQAIVDCEEDGWTPEQVRDLQMAYYRTDPTLPNFWREVARGVRGRTAAECFSRVFGSAQDREDRALFAKVLRRYHPASAAESSACWPLAMAAARKRSQKAHEQDLLERIARLECIDDDSKPDVENRAHVSGSCASEPAGDKCRKTGMEAWEHHLHGKETIPSAPHADSSANGVEPAVNVDWFHDTPMQLNGSVYSEDTMREQQEEWQEDDAYDEYSTEELAEDEDQDWWMLLQ</sequence>
<keyword evidence="5" id="KW-1185">Reference proteome</keyword>
<feature type="region of interest" description="Disordered" evidence="1">
    <location>
        <begin position="912"/>
        <end position="942"/>
    </location>
</feature>
<feature type="region of interest" description="Disordered" evidence="1">
    <location>
        <begin position="491"/>
        <end position="510"/>
    </location>
</feature>
<dbReference type="EMBL" id="BNCP01000052">
    <property type="protein sequence ID" value="GIL89807.1"/>
    <property type="molecule type" value="Genomic_DNA"/>
</dbReference>
<accession>A0A8J4GTV4</accession>
<gene>
    <name evidence="2" type="ORF">Vretifemale_17570</name>
    <name evidence="3" type="ORF">Vretimale_16504</name>
</gene>
<dbReference type="AlphaFoldDB" id="A0A8J4GTV4"/>
<dbReference type="SUPFAM" id="SSF46689">
    <property type="entry name" value="Homeodomain-like"/>
    <property type="match status" value="1"/>
</dbReference>
<protein>
    <recommendedName>
        <fullName evidence="6">Myb-like domain-containing protein</fullName>
    </recommendedName>
</protein>
<evidence type="ECO:0000313" key="3">
    <source>
        <dbReference type="EMBL" id="GIM13449.1"/>
    </source>
</evidence>
<reference evidence="3" key="1">
    <citation type="journal article" date="2021" name="Proc. Natl. Acad. Sci. U.S.A.">
        <title>Three genomes in the algal genus Volvox reveal the fate of a haploid sex-determining region after a transition to homothallism.</title>
        <authorList>
            <person name="Yamamoto K."/>
            <person name="Hamaji T."/>
            <person name="Kawai-Toyooka H."/>
            <person name="Matsuzaki R."/>
            <person name="Takahashi F."/>
            <person name="Nishimura Y."/>
            <person name="Kawachi M."/>
            <person name="Noguchi H."/>
            <person name="Minakuchi Y."/>
            <person name="Umen J.G."/>
            <person name="Toyoda A."/>
            <person name="Nozaki H."/>
        </authorList>
    </citation>
    <scope>NUCLEOTIDE SEQUENCE</scope>
    <source>
        <strain evidence="3">NIES-3785</strain>
        <strain evidence="2">NIES-3786</strain>
    </source>
</reference>
<organism evidence="3 4">
    <name type="scientific">Volvox reticuliferus</name>
    <dbReference type="NCBI Taxonomy" id="1737510"/>
    <lineage>
        <taxon>Eukaryota</taxon>
        <taxon>Viridiplantae</taxon>
        <taxon>Chlorophyta</taxon>
        <taxon>core chlorophytes</taxon>
        <taxon>Chlorophyceae</taxon>
        <taxon>CS clade</taxon>
        <taxon>Chlamydomonadales</taxon>
        <taxon>Volvocaceae</taxon>
        <taxon>Volvox</taxon>
    </lineage>
</organism>